<protein>
    <submittedName>
        <fullName evidence="2">Uncharacterized protein</fullName>
    </submittedName>
</protein>
<evidence type="ECO:0000313" key="2">
    <source>
        <dbReference type="RefSeq" id="XP_033464501.1"/>
    </source>
</evidence>
<reference evidence="2" key="2">
    <citation type="submission" date="2020-04" db="EMBL/GenBank/DDBJ databases">
        <authorList>
            <consortium name="NCBI Genome Project"/>
        </authorList>
    </citation>
    <scope>NUCLEOTIDE SEQUENCE</scope>
    <source>
        <strain evidence="2">CBS 342.82</strain>
    </source>
</reference>
<reference evidence="2" key="1">
    <citation type="submission" date="2020-01" db="EMBL/GenBank/DDBJ databases">
        <authorList>
            <consortium name="DOE Joint Genome Institute"/>
            <person name="Haridas S."/>
            <person name="Albert R."/>
            <person name="Binder M."/>
            <person name="Bloem J."/>
            <person name="Labutti K."/>
            <person name="Salamov A."/>
            <person name="Andreopoulos B."/>
            <person name="Baker S.E."/>
            <person name="Barry K."/>
            <person name="Bills G."/>
            <person name="Bluhm B.H."/>
            <person name="Cannon C."/>
            <person name="Castanera R."/>
            <person name="Culley D.E."/>
            <person name="Daum C."/>
            <person name="Ezra D."/>
            <person name="Gonzalez J.B."/>
            <person name="Henrissat B."/>
            <person name="Kuo A."/>
            <person name="Liang C."/>
            <person name="Lipzen A."/>
            <person name="Lutzoni F."/>
            <person name="Magnuson J."/>
            <person name="Mondo S."/>
            <person name="Nolan M."/>
            <person name="Ohm R."/>
            <person name="Pangilinan J."/>
            <person name="Park H.-J."/>
            <person name="Ramirez L."/>
            <person name="Alfaro M."/>
            <person name="Sun H."/>
            <person name="Tritt A."/>
            <person name="Yoshinaga Y."/>
            <person name="Zwiers L.-H."/>
            <person name="Turgeon B.G."/>
            <person name="Goodwin S.B."/>
            <person name="Spatafora J.W."/>
            <person name="Crous P.W."/>
            <person name="Grigoriev I.V."/>
        </authorList>
    </citation>
    <scope>NUCLEOTIDE SEQUENCE</scope>
    <source>
        <strain evidence="2">CBS 342.82</strain>
    </source>
</reference>
<proteinExistence type="predicted"/>
<organism evidence="2">
    <name type="scientific">Dissoconium aciculare CBS 342.82</name>
    <dbReference type="NCBI Taxonomy" id="1314786"/>
    <lineage>
        <taxon>Eukaryota</taxon>
        <taxon>Fungi</taxon>
        <taxon>Dikarya</taxon>
        <taxon>Ascomycota</taxon>
        <taxon>Pezizomycotina</taxon>
        <taxon>Dothideomycetes</taxon>
        <taxon>Dothideomycetidae</taxon>
        <taxon>Mycosphaerellales</taxon>
        <taxon>Dissoconiaceae</taxon>
        <taxon>Dissoconium</taxon>
    </lineage>
</organism>
<reference evidence="2" key="3">
    <citation type="submission" date="2025-08" db="UniProtKB">
        <authorList>
            <consortium name="RefSeq"/>
        </authorList>
    </citation>
    <scope>IDENTIFICATION</scope>
    <source>
        <strain evidence="2">CBS 342.82</strain>
    </source>
</reference>
<dbReference type="AlphaFoldDB" id="A0A6J3MHQ3"/>
<sequence>MEEEDVHGLVGHGFFVVSSNACSVFQGDDDDGGGGGGGGEGCQRSGYICWAIPPGVSSTVLLLLSLVVAWRGSWLLMSTIITLHT</sequence>
<accession>A0A6J3MHQ3</accession>
<evidence type="ECO:0000313" key="1">
    <source>
        <dbReference type="Proteomes" id="UP000504637"/>
    </source>
</evidence>
<dbReference type="Proteomes" id="UP000504637">
    <property type="component" value="Unplaced"/>
</dbReference>
<keyword evidence="1" id="KW-1185">Reference proteome</keyword>
<gene>
    <name evidence="2" type="ORF">K489DRAFT_375564</name>
</gene>
<dbReference type="RefSeq" id="XP_033464501.1">
    <property type="nucleotide sequence ID" value="XM_033603713.1"/>
</dbReference>
<name>A0A6J3MHQ3_9PEZI</name>
<dbReference type="GeneID" id="54361513"/>